<sequence length="173" mass="20502">MLKLERKSNKKEIKTLYRNAFPKEERVPFLFLRYKEKRGKGHFYAAIDNDQFVGLVYTVIKGKYVYIFYLAVSSEYRGCGYGSKILDAIKEKYPTSIFVLLIEDTDQKDAFNYKERIRRLSFYNKNGFRQLHCKVEEQGVLYEILSTSSMSKEDYYSIVNPFFSPLVYKLMSC</sequence>
<organism evidence="2 3">
    <name type="scientific">Kandleria vitulina</name>
    <dbReference type="NCBI Taxonomy" id="1630"/>
    <lineage>
        <taxon>Bacteria</taxon>
        <taxon>Bacillati</taxon>
        <taxon>Bacillota</taxon>
        <taxon>Erysipelotrichia</taxon>
        <taxon>Erysipelotrichales</taxon>
        <taxon>Coprobacillaceae</taxon>
        <taxon>Kandleria</taxon>
    </lineage>
</organism>
<dbReference type="RefSeq" id="WP_074686204.1">
    <property type="nucleotide sequence ID" value="NZ_FNNF01000012.1"/>
</dbReference>
<evidence type="ECO:0000313" key="2">
    <source>
        <dbReference type="EMBL" id="SDW38292.1"/>
    </source>
</evidence>
<dbReference type="PROSITE" id="PS51186">
    <property type="entry name" value="GNAT"/>
    <property type="match status" value="1"/>
</dbReference>
<accession>A0A1H2T382</accession>
<evidence type="ECO:0000259" key="1">
    <source>
        <dbReference type="PROSITE" id="PS51186"/>
    </source>
</evidence>
<dbReference type="SUPFAM" id="SSF55729">
    <property type="entry name" value="Acyl-CoA N-acyltransferases (Nat)"/>
    <property type="match status" value="1"/>
</dbReference>
<reference evidence="2 3" key="1">
    <citation type="submission" date="2016-10" db="EMBL/GenBank/DDBJ databases">
        <authorList>
            <person name="de Groot N.N."/>
        </authorList>
    </citation>
    <scope>NUCLEOTIDE SEQUENCE [LARGE SCALE GENOMIC DNA]</scope>
    <source>
        <strain evidence="2 3">S3b</strain>
    </source>
</reference>
<dbReference type="STRING" id="1630.SAMN05216514_10662"/>
<keyword evidence="2" id="KW-0808">Transferase</keyword>
<dbReference type="GO" id="GO:0016747">
    <property type="term" value="F:acyltransferase activity, transferring groups other than amino-acyl groups"/>
    <property type="evidence" value="ECO:0007669"/>
    <property type="project" value="InterPro"/>
</dbReference>
<dbReference type="CDD" id="cd04301">
    <property type="entry name" value="NAT_SF"/>
    <property type="match status" value="1"/>
</dbReference>
<dbReference type="Pfam" id="PF13508">
    <property type="entry name" value="Acetyltransf_7"/>
    <property type="match status" value="1"/>
</dbReference>
<dbReference type="Proteomes" id="UP000182429">
    <property type="component" value="Unassembled WGS sequence"/>
</dbReference>
<protein>
    <submittedName>
        <fullName evidence="2">Acetyltransferase (GNAT) domain-containing protein</fullName>
    </submittedName>
</protein>
<proteinExistence type="predicted"/>
<dbReference type="InterPro" id="IPR016181">
    <property type="entry name" value="Acyl_CoA_acyltransferase"/>
</dbReference>
<dbReference type="AlphaFoldDB" id="A0A1H2T382"/>
<evidence type="ECO:0000313" key="3">
    <source>
        <dbReference type="Proteomes" id="UP000182429"/>
    </source>
</evidence>
<dbReference type="InterPro" id="IPR000182">
    <property type="entry name" value="GNAT_dom"/>
</dbReference>
<name>A0A1H2T382_9FIRM</name>
<dbReference type="Gene3D" id="3.40.630.30">
    <property type="match status" value="1"/>
</dbReference>
<dbReference type="EMBL" id="FNNF01000012">
    <property type="protein sequence ID" value="SDW38292.1"/>
    <property type="molecule type" value="Genomic_DNA"/>
</dbReference>
<gene>
    <name evidence="2" type="ORF">SAMN04487759_1128</name>
</gene>
<feature type="domain" description="N-acetyltransferase" evidence="1">
    <location>
        <begin position="1"/>
        <end position="155"/>
    </location>
</feature>